<dbReference type="InterPro" id="IPR009447">
    <property type="entry name" value="PIGW/GWT1"/>
</dbReference>
<reference evidence="3 4" key="1">
    <citation type="submission" date="2017-06" db="EMBL/GenBank/DDBJ databases">
        <title>A platform for efficient transgenesis in Macrostomum lignano, a flatworm model organism for stem cell research.</title>
        <authorList>
            <person name="Berezikov E."/>
        </authorList>
    </citation>
    <scope>NUCLEOTIDE SEQUENCE [LARGE SCALE GENOMIC DNA]</scope>
    <source>
        <strain evidence="3">DV1</strain>
        <tissue evidence="3">Whole organism</tissue>
    </source>
</reference>
<accession>A0A267FAZ1</accession>
<dbReference type="EMBL" id="NIVC01001256">
    <property type="protein sequence ID" value="PAA70229.1"/>
    <property type="molecule type" value="Genomic_DNA"/>
</dbReference>
<keyword evidence="2" id="KW-1133">Transmembrane helix</keyword>
<evidence type="ECO:0000256" key="1">
    <source>
        <dbReference type="SAM" id="MobiDB-lite"/>
    </source>
</evidence>
<sequence>QNPRPMQKLRRRRRGRSDRQTRCRLLRGQPRGPGGLSGPLLPLPAGAAGRPSCPARPSQPSATDVGRVTGWCAAVAAATLALRVLPAAGLALPESRRLGNAAYVAWILGFCCAYMAACAFASCLFAALAGPYPVSSNNVHLREHQREHQSEHLSQPPPPPASPFLQLVDQHGLAYFLIGNLLTGLTGRCILPALYGRPDFGPSCRRPPAPLCSWPTCWSSAWPPPGCCPRSADCLPRSGAAPPRPRPGGSRARRPCSRRCICRSSNSSNLSSSFAFKPSAACDDWDFVCFIPQLSMQTACRSCLAELTICYIFLSVLQVYIYFLVWLVSYDHLLSSAVFVYKKLGKRHPEFC</sequence>
<dbReference type="GO" id="GO:0006506">
    <property type="term" value="P:GPI anchor biosynthetic process"/>
    <property type="evidence" value="ECO:0007669"/>
    <property type="project" value="InterPro"/>
</dbReference>
<dbReference type="GO" id="GO:0016020">
    <property type="term" value="C:membrane"/>
    <property type="evidence" value="ECO:0007669"/>
    <property type="project" value="InterPro"/>
</dbReference>
<feature type="compositionally biased region" description="Basic residues" evidence="1">
    <location>
        <begin position="7"/>
        <end position="16"/>
    </location>
</feature>
<keyword evidence="2" id="KW-0472">Membrane</keyword>
<feature type="transmembrane region" description="Helical" evidence="2">
    <location>
        <begin position="104"/>
        <end position="129"/>
    </location>
</feature>
<evidence type="ECO:0000256" key="2">
    <source>
        <dbReference type="SAM" id="Phobius"/>
    </source>
</evidence>
<feature type="transmembrane region" description="Helical" evidence="2">
    <location>
        <begin position="303"/>
        <end position="328"/>
    </location>
</feature>
<comment type="caution">
    <text evidence="3">The sequence shown here is derived from an EMBL/GenBank/DDBJ whole genome shotgun (WGS) entry which is preliminary data.</text>
</comment>
<dbReference type="AlphaFoldDB" id="A0A267FAZ1"/>
<evidence type="ECO:0000313" key="3">
    <source>
        <dbReference type="EMBL" id="PAA70229.1"/>
    </source>
</evidence>
<name>A0A267FAZ1_9PLAT</name>
<gene>
    <name evidence="3" type="ORF">BOX15_Mlig008849g1</name>
</gene>
<organism evidence="3 4">
    <name type="scientific">Macrostomum lignano</name>
    <dbReference type="NCBI Taxonomy" id="282301"/>
    <lineage>
        <taxon>Eukaryota</taxon>
        <taxon>Metazoa</taxon>
        <taxon>Spiralia</taxon>
        <taxon>Lophotrochozoa</taxon>
        <taxon>Platyhelminthes</taxon>
        <taxon>Rhabditophora</taxon>
        <taxon>Macrostomorpha</taxon>
        <taxon>Macrostomida</taxon>
        <taxon>Macrostomidae</taxon>
        <taxon>Macrostomum</taxon>
    </lineage>
</organism>
<keyword evidence="2" id="KW-0812">Transmembrane</keyword>
<proteinExistence type="predicted"/>
<dbReference type="GO" id="GO:0016746">
    <property type="term" value="F:acyltransferase activity"/>
    <property type="evidence" value="ECO:0007669"/>
    <property type="project" value="InterPro"/>
</dbReference>
<evidence type="ECO:0000313" key="4">
    <source>
        <dbReference type="Proteomes" id="UP000215902"/>
    </source>
</evidence>
<feature type="region of interest" description="Disordered" evidence="1">
    <location>
        <begin position="1"/>
        <end position="41"/>
    </location>
</feature>
<protein>
    <submittedName>
        <fullName evidence="3">Uncharacterized protein</fullName>
    </submittedName>
</protein>
<dbReference type="Pfam" id="PF06423">
    <property type="entry name" value="GWT1"/>
    <property type="match status" value="1"/>
</dbReference>
<feature type="non-terminal residue" evidence="3">
    <location>
        <position position="1"/>
    </location>
</feature>
<feature type="transmembrane region" description="Helical" evidence="2">
    <location>
        <begin position="173"/>
        <end position="196"/>
    </location>
</feature>
<dbReference type="Proteomes" id="UP000215902">
    <property type="component" value="Unassembled WGS sequence"/>
</dbReference>
<keyword evidence="4" id="KW-1185">Reference proteome</keyword>